<gene>
    <name evidence="1" type="ORF">Agub_g10825</name>
</gene>
<evidence type="ECO:0000313" key="2">
    <source>
        <dbReference type="Proteomes" id="UP001054857"/>
    </source>
</evidence>
<protein>
    <submittedName>
        <fullName evidence="1">Uncharacterized protein</fullName>
    </submittedName>
</protein>
<organism evidence="1 2">
    <name type="scientific">Astrephomene gubernaculifera</name>
    <dbReference type="NCBI Taxonomy" id="47775"/>
    <lineage>
        <taxon>Eukaryota</taxon>
        <taxon>Viridiplantae</taxon>
        <taxon>Chlorophyta</taxon>
        <taxon>core chlorophytes</taxon>
        <taxon>Chlorophyceae</taxon>
        <taxon>CS clade</taxon>
        <taxon>Chlamydomonadales</taxon>
        <taxon>Astrephomenaceae</taxon>
        <taxon>Astrephomene</taxon>
    </lineage>
</organism>
<dbReference type="EMBL" id="BMAR01000026">
    <property type="protein sequence ID" value="GFR48882.1"/>
    <property type="molecule type" value="Genomic_DNA"/>
</dbReference>
<dbReference type="AlphaFoldDB" id="A0AAD3DY20"/>
<comment type="caution">
    <text evidence="1">The sequence shown here is derived from an EMBL/GenBank/DDBJ whole genome shotgun (WGS) entry which is preliminary data.</text>
</comment>
<accession>A0AAD3DY20</accession>
<proteinExistence type="predicted"/>
<reference evidence="1 2" key="1">
    <citation type="journal article" date="2021" name="Sci. Rep.">
        <title>Genome sequencing of the multicellular alga Astrephomene provides insights into convergent evolution of germ-soma differentiation.</title>
        <authorList>
            <person name="Yamashita S."/>
            <person name="Yamamoto K."/>
            <person name="Matsuzaki R."/>
            <person name="Suzuki S."/>
            <person name="Yamaguchi H."/>
            <person name="Hirooka S."/>
            <person name="Minakuchi Y."/>
            <person name="Miyagishima S."/>
            <person name="Kawachi M."/>
            <person name="Toyoda A."/>
            <person name="Nozaki H."/>
        </authorList>
    </citation>
    <scope>NUCLEOTIDE SEQUENCE [LARGE SCALE GENOMIC DNA]</scope>
    <source>
        <strain evidence="1 2">NIES-4017</strain>
    </source>
</reference>
<sequence>MRPWPGNLLLVPLIPPSPAPPSFPCPLVSSAVQHLLQGVQLLQQEAAAAGLDTAVQSRPWPPSSLISGAMASVMASRGCRTATTRRCLRRWWRLAAAAGAALDRERKRTLLRPKAGKAAVLCRLT</sequence>
<evidence type="ECO:0000313" key="1">
    <source>
        <dbReference type="EMBL" id="GFR48882.1"/>
    </source>
</evidence>
<keyword evidence="2" id="KW-1185">Reference proteome</keyword>
<dbReference type="Proteomes" id="UP001054857">
    <property type="component" value="Unassembled WGS sequence"/>
</dbReference>
<name>A0AAD3DY20_9CHLO</name>